<sequence>MLRHPLVGLALATVGSFLADGMADPRPVVLSGPSGSGKSTLLKMLLQEHGSIFGFIVSHTTQNPQPGEENGKDYYFVTREMMPRDIAAGYFVEHAEFSAAVGTVQVMNRICGVCNIKKTDLRPICISVQPPSLDTEESLTKHLAAAPADMESSKEPGLFDLVIINDNLDKYYATLKQAL</sequence>
<reference evidence="6" key="1">
    <citation type="submission" date="2025-08" db="UniProtKB">
        <authorList>
            <consortium name="Ensembl"/>
        </authorList>
    </citation>
    <scope>IDENTIFICATION</scope>
</reference>
<keyword evidence="4" id="KW-0732">Signal</keyword>
<protein>
    <recommendedName>
        <fullName evidence="5">Guanylate kinase-like domain-containing protein</fullName>
    </recommendedName>
</protein>
<evidence type="ECO:0000259" key="5">
    <source>
        <dbReference type="PROSITE" id="PS50052"/>
    </source>
</evidence>
<dbReference type="InterPro" id="IPR008145">
    <property type="entry name" value="GK/Ca_channel_bsu"/>
</dbReference>
<evidence type="ECO:0000313" key="6">
    <source>
        <dbReference type="Ensembl" id="ENSCGRP00001024663.1"/>
    </source>
</evidence>
<dbReference type="AlphaFoldDB" id="A0A8C2MXR7"/>
<reference evidence="6" key="2">
    <citation type="submission" date="2025-09" db="UniProtKB">
        <authorList>
            <consortium name="Ensembl"/>
        </authorList>
    </citation>
    <scope>IDENTIFICATION</scope>
</reference>
<comment type="similarity">
    <text evidence="1">Belongs to the guanylate kinase family.</text>
</comment>
<evidence type="ECO:0000313" key="7">
    <source>
        <dbReference type="Proteomes" id="UP000694386"/>
    </source>
</evidence>
<dbReference type="CDD" id="cd00071">
    <property type="entry name" value="GMPK"/>
    <property type="match status" value="1"/>
</dbReference>
<dbReference type="Pfam" id="PF00625">
    <property type="entry name" value="Guanylate_kin"/>
    <property type="match status" value="1"/>
</dbReference>
<evidence type="ECO:0000256" key="3">
    <source>
        <dbReference type="ARBA" id="ARBA00022777"/>
    </source>
</evidence>
<dbReference type="GO" id="GO:0004385">
    <property type="term" value="F:GMP kinase activity"/>
    <property type="evidence" value="ECO:0007669"/>
    <property type="project" value="TreeGrafter"/>
</dbReference>
<feature type="chain" id="PRO_5034918586" description="Guanylate kinase-like domain-containing protein" evidence="4">
    <location>
        <begin position="24"/>
        <end position="179"/>
    </location>
</feature>
<name>A0A8C2MXR7_CRIGR</name>
<evidence type="ECO:0000256" key="1">
    <source>
        <dbReference type="ARBA" id="ARBA00005790"/>
    </source>
</evidence>
<feature type="domain" description="Guanylate kinase-like" evidence="5">
    <location>
        <begin position="25"/>
        <end position="179"/>
    </location>
</feature>
<proteinExistence type="inferred from homology"/>
<dbReference type="Gene3D" id="3.40.50.300">
    <property type="entry name" value="P-loop containing nucleotide triphosphate hydrolases"/>
    <property type="match status" value="1"/>
</dbReference>
<dbReference type="InterPro" id="IPR027417">
    <property type="entry name" value="P-loop_NTPase"/>
</dbReference>
<evidence type="ECO:0000256" key="2">
    <source>
        <dbReference type="ARBA" id="ARBA00022679"/>
    </source>
</evidence>
<dbReference type="SUPFAM" id="SSF52540">
    <property type="entry name" value="P-loop containing nucleoside triphosphate hydrolases"/>
    <property type="match status" value="1"/>
</dbReference>
<organism evidence="6 7">
    <name type="scientific">Cricetulus griseus</name>
    <name type="common">Chinese hamster</name>
    <name type="synonym">Cricetulus barabensis griseus</name>
    <dbReference type="NCBI Taxonomy" id="10029"/>
    <lineage>
        <taxon>Eukaryota</taxon>
        <taxon>Metazoa</taxon>
        <taxon>Chordata</taxon>
        <taxon>Craniata</taxon>
        <taxon>Vertebrata</taxon>
        <taxon>Euteleostomi</taxon>
        <taxon>Mammalia</taxon>
        <taxon>Eutheria</taxon>
        <taxon>Euarchontoglires</taxon>
        <taxon>Glires</taxon>
        <taxon>Rodentia</taxon>
        <taxon>Myomorpha</taxon>
        <taxon>Muroidea</taxon>
        <taxon>Cricetidae</taxon>
        <taxon>Cricetinae</taxon>
        <taxon>Cricetulus</taxon>
    </lineage>
</organism>
<dbReference type="PANTHER" id="PTHR23117:SF13">
    <property type="entry name" value="GUANYLATE KINASE"/>
    <property type="match status" value="1"/>
</dbReference>
<dbReference type="PANTHER" id="PTHR23117">
    <property type="entry name" value="GUANYLATE KINASE-RELATED"/>
    <property type="match status" value="1"/>
</dbReference>
<dbReference type="GO" id="GO:0005829">
    <property type="term" value="C:cytosol"/>
    <property type="evidence" value="ECO:0007669"/>
    <property type="project" value="TreeGrafter"/>
</dbReference>
<dbReference type="InterPro" id="IPR008144">
    <property type="entry name" value="Guanylate_kin-like_dom"/>
</dbReference>
<dbReference type="Proteomes" id="UP000694386">
    <property type="component" value="Unplaced"/>
</dbReference>
<keyword evidence="2" id="KW-0808">Transferase</keyword>
<dbReference type="Ensembl" id="ENSCGRT00001028909.1">
    <property type="protein sequence ID" value="ENSCGRP00001024663.1"/>
    <property type="gene ID" value="ENSCGRG00001022505.1"/>
</dbReference>
<dbReference type="SMART" id="SM00072">
    <property type="entry name" value="GuKc"/>
    <property type="match status" value="1"/>
</dbReference>
<accession>A0A8C2MXR7</accession>
<feature type="signal peptide" evidence="4">
    <location>
        <begin position="1"/>
        <end position="23"/>
    </location>
</feature>
<keyword evidence="3" id="KW-0418">Kinase</keyword>
<dbReference type="PROSITE" id="PS50052">
    <property type="entry name" value="GUANYLATE_KINASE_2"/>
    <property type="match status" value="1"/>
</dbReference>
<evidence type="ECO:0000256" key="4">
    <source>
        <dbReference type="SAM" id="SignalP"/>
    </source>
</evidence>